<dbReference type="RefSeq" id="WP_110345016.1">
    <property type="nucleotide sequence ID" value="NZ_QJHL01000001.1"/>
</dbReference>
<keyword evidence="4" id="KW-1185">Reference proteome</keyword>
<reference evidence="3 4" key="1">
    <citation type="submission" date="2018-05" db="EMBL/GenBank/DDBJ databases">
        <title>Flavobacterium sp. strain IMCC34758, incomplete genome.</title>
        <authorList>
            <person name="Joung Y."/>
        </authorList>
    </citation>
    <scope>NUCLEOTIDE SEQUENCE [LARGE SCALE GENOMIC DNA]</scope>
    <source>
        <strain evidence="3 4">IMCC34758</strain>
    </source>
</reference>
<accession>A0A2V4C3W3</accession>
<protein>
    <recommendedName>
        <fullName evidence="2">SusD-like N-terminal domain-containing protein</fullName>
    </recommendedName>
</protein>
<feature type="chain" id="PRO_5016157455" description="SusD-like N-terminal domain-containing protein" evidence="1">
    <location>
        <begin position="23"/>
        <end position="482"/>
    </location>
</feature>
<evidence type="ECO:0000313" key="3">
    <source>
        <dbReference type="EMBL" id="PXY45999.1"/>
    </source>
</evidence>
<name>A0A2V4C3W3_9FLAO</name>
<keyword evidence="1" id="KW-0732">Signal</keyword>
<dbReference type="Gene3D" id="1.25.40.390">
    <property type="match status" value="1"/>
</dbReference>
<organism evidence="3 4">
    <name type="scientific">Flavobacterium hydrophilum</name>
    <dbReference type="NCBI Taxonomy" id="2211445"/>
    <lineage>
        <taxon>Bacteria</taxon>
        <taxon>Pseudomonadati</taxon>
        <taxon>Bacteroidota</taxon>
        <taxon>Flavobacteriia</taxon>
        <taxon>Flavobacteriales</taxon>
        <taxon>Flavobacteriaceae</taxon>
        <taxon>Flavobacterium</taxon>
    </lineage>
</organism>
<proteinExistence type="predicted"/>
<dbReference type="AlphaFoldDB" id="A0A2V4C3W3"/>
<dbReference type="EMBL" id="QJHL01000001">
    <property type="protein sequence ID" value="PXY45999.1"/>
    <property type="molecule type" value="Genomic_DNA"/>
</dbReference>
<evidence type="ECO:0000259" key="2">
    <source>
        <dbReference type="Pfam" id="PF14322"/>
    </source>
</evidence>
<evidence type="ECO:0000256" key="1">
    <source>
        <dbReference type="SAM" id="SignalP"/>
    </source>
</evidence>
<dbReference type="Proteomes" id="UP000247681">
    <property type="component" value="Unassembled WGS sequence"/>
</dbReference>
<dbReference type="InterPro" id="IPR033985">
    <property type="entry name" value="SusD-like_N"/>
</dbReference>
<evidence type="ECO:0000313" key="4">
    <source>
        <dbReference type="Proteomes" id="UP000247681"/>
    </source>
</evidence>
<gene>
    <name evidence="3" type="ORF">DMB68_02090</name>
</gene>
<dbReference type="InterPro" id="IPR011990">
    <property type="entry name" value="TPR-like_helical_dom_sf"/>
</dbReference>
<dbReference type="PROSITE" id="PS51257">
    <property type="entry name" value="PROKAR_LIPOPROTEIN"/>
    <property type="match status" value="1"/>
</dbReference>
<dbReference type="OrthoDB" id="1097962at2"/>
<sequence length="482" mass="53761">MKKYLYKITSVFLLSITAISCSDFLDVVPQDQILEDQVYTSEAGVQNAHNGLYLKLAGNNLYGKQLTMDAVDILGQQYNMASYASKYNIATYAYAEATPKSVFLNIWETAFTAILSANKFLESIEEHPEVVSVEKANLLKGEAIAIRAMLHFDMLRLYGPIYKIAPADPGIPYYDKFVTTSNPILPAKDVITKVLADLDIALTLLDKDPILTTGKYVATSDFDANPYYSLNRGQRMNYLAVKCLKARVLLYSGDKPGASIVANEVIAFVKSSGFFPWTTFLAATDAANPDRIFSSENFFALSDYTLYTKQKDLFDSSLAADKIYSPILTRINAVFESNDNDYRSLPSWKIPIIGGKTQKTFYKYEDVTDKTKNFRLQIPMFKLSEMYLIAAESATVSADGIAFLNTLRFNRGLGNLATTAVLATEVTKEYKKEFIGEGQLFFYYKRINSTTIPNGSASSGNLTMTALQYVVPMPDSEINFQN</sequence>
<feature type="domain" description="SusD-like N-terminal" evidence="2">
    <location>
        <begin position="23"/>
        <end position="205"/>
    </location>
</feature>
<comment type="caution">
    <text evidence="3">The sequence shown here is derived from an EMBL/GenBank/DDBJ whole genome shotgun (WGS) entry which is preliminary data.</text>
</comment>
<dbReference type="SUPFAM" id="SSF48452">
    <property type="entry name" value="TPR-like"/>
    <property type="match status" value="1"/>
</dbReference>
<feature type="signal peptide" evidence="1">
    <location>
        <begin position="1"/>
        <end position="22"/>
    </location>
</feature>
<dbReference type="Pfam" id="PF14322">
    <property type="entry name" value="SusD-like_3"/>
    <property type="match status" value="1"/>
</dbReference>